<keyword evidence="2" id="KW-1185">Reference proteome</keyword>
<dbReference type="Proteomes" id="UP001330016">
    <property type="component" value="Unassembled WGS sequence"/>
</dbReference>
<evidence type="ECO:0008006" key="3">
    <source>
        <dbReference type="Google" id="ProtNLM"/>
    </source>
</evidence>
<dbReference type="EMBL" id="JAQSGK010000082">
    <property type="protein sequence ID" value="MEE6717188.1"/>
    <property type="molecule type" value="Genomic_DNA"/>
</dbReference>
<proteinExistence type="predicted"/>
<comment type="caution">
    <text evidence="1">The sequence shown here is derived from an EMBL/GenBank/DDBJ whole genome shotgun (WGS) entry which is preliminary data.</text>
</comment>
<name>A0ABU7T3L9_9LACO</name>
<reference evidence="1 2" key="1">
    <citation type="submission" date="2023-02" db="EMBL/GenBank/DDBJ databases">
        <title>The predominant lactic acid bacteria and yeasts involved in the spontaneous fermentation of millet during the production of the traditional porridge Hausa koko in Ghana.</title>
        <authorList>
            <person name="Atter A."/>
            <person name="Diaz M."/>
        </authorList>
    </citation>
    <scope>NUCLEOTIDE SEQUENCE [LARGE SCALE GENOMIC DNA]</scope>
    <source>
        <strain evidence="1 2">FI11640</strain>
    </source>
</reference>
<protein>
    <recommendedName>
        <fullName evidence="3">YozE SAM-like domain-containing protein</fullName>
    </recommendedName>
</protein>
<dbReference type="RefSeq" id="WP_331244617.1">
    <property type="nucleotide sequence ID" value="NZ_JAQSGJ010000082.1"/>
</dbReference>
<accession>A0ABU7T3L9</accession>
<sequence length="66" mass="7679">MSDNTFQESGKKKWFRYLSDLPSGDSSMEKVLSDFSVGNIRDEELYSWISAHFTEALEILQQVMVR</sequence>
<evidence type="ECO:0000313" key="2">
    <source>
        <dbReference type="Proteomes" id="UP001330016"/>
    </source>
</evidence>
<gene>
    <name evidence="1" type="ORF">PS435_15210</name>
</gene>
<evidence type="ECO:0000313" key="1">
    <source>
        <dbReference type="EMBL" id="MEE6717188.1"/>
    </source>
</evidence>
<organism evidence="1 2">
    <name type="scientific">Schleiferilactobacillus harbinensis</name>
    <dbReference type="NCBI Taxonomy" id="304207"/>
    <lineage>
        <taxon>Bacteria</taxon>
        <taxon>Bacillati</taxon>
        <taxon>Bacillota</taxon>
        <taxon>Bacilli</taxon>
        <taxon>Lactobacillales</taxon>
        <taxon>Lactobacillaceae</taxon>
        <taxon>Schleiferilactobacillus</taxon>
    </lineage>
</organism>